<accession>A0A379MQR8</accession>
<dbReference type="Pfam" id="PF03432">
    <property type="entry name" value="Relaxase"/>
    <property type="match status" value="1"/>
</dbReference>
<evidence type="ECO:0000259" key="1">
    <source>
        <dbReference type="Pfam" id="PF03432"/>
    </source>
</evidence>
<dbReference type="Proteomes" id="UP000255233">
    <property type="component" value="Unassembled WGS sequence"/>
</dbReference>
<organism evidence="2 3">
    <name type="scientific">Rikenella microfusus</name>
    <dbReference type="NCBI Taxonomy" id="28139"/>
    <lineage>
        <taxon>Bacteria</taxon>
        <taxon>Pseudomonadati</taxon>
        <taxon>Bacteroidota</taxon>
        <taxon>Bacteroidia</taxon>
        <taxon>Bacteroidales</taxon>
        <taxon>Rikenellaceae</taxon>
        <taxon>Rikenella</taxon>
    </lineage>
</organism>
<reference evidence="2 3" key="1">
    <citation type="submission" date="2018-06" db="EMBL/GenBank/DDBJ databases">
        <authorList>
            <consortium name="Pathogen Informatics"/>
            <person name="Doyle S."/>
        </authorList>
    </citation>
    <scope>NUCLEOTIDE SEQUENCE [LARGE SCALE GENOMIC DNA]</scope>
    <source>
        <strain evidence="2 3">NCTC11190</strain>
    </source>
</reference>
<dbReference type="AlphaFoldDB" id="A0A379MQR8"/>
<dbReference type="InterPro" id="IPR005094">
    <property type="entry name" value="Endonuclease_MobA/VirD2"/>
</dbReference>
<proteinExistence type="predicted"/>
<keyword evidence="3" id="KW-1185">Reference proteome</keyword>
<dbReference type="STRING" id="880526.GCA_000427365_00370"/>
<feature type="domain" description="MobA/VirD2-like nuclease" evidence="1">
    <location>
        <begin position="4"/>
        <end position="68"/>
    </location>
</feature>
<protein>
    <submittedName>
        <fullName evidence="2">Relaxase/Mobilisation nuclease domain</fullName>
    </submittedName>
</protein>
<name>A0A379MQR8_9BACT</name>
<sequence length="151" mass="17650">MIILAQEFMQRMGYGEQPYIIFQHSDIDRKHMHIVSVRVDENGQEIPYRFDLKRAIAHCREMEQKYGLHPPTKSDTKQEIAELKRVDYPAGNVKEQVKRTARTLIERYNVRSLSELNTLLELYNIRIDEVKGVTEKGPYHGLMYGALNDNG</sequence>
<evidence type="ECO:0000313" key="2">
    <source>
        <dbReference type="EMBL" id="SUE33863.1"/>
    </source>
</evidence>
<evidence type="ECO:0000313" key="3">
    <source>
        <dbReference type="Proteomes" id="UP000255233"/>
    </source>
</evidence>
<dbReference type="EMBL" id="UGVL01000001">
    <property type="protein sequence ID" value="SUE33863.1"/>
    <property type="molecule type" value="Genomic_DNA"/>
</dbReference>
<gene>
    <name evidence="2" type="ORF">NCTC11190_01077</name>
</gene>